<dbReference type="EMBL" id="DXEU01000060">
    <property type="protein sequence ID" value="HIX51851.1"/>
    <property type="molecule type" value="Genomic_DNA"/>
</dbReference>
<evidence type="ECO:0000259" key="1">
    <source>
        <dbReference type="Pfam" id="PF09967"/>
    </source>
</evidence>
<name>A0A9D2AWM6_9FIRM</name>
<proteinExistence type="predicted"/>
<comment type="caution">
    <text evidence="3">The sequence shown here is derived from an EMBL/GenBank/DDBJ whole genome shotgun (WGS) entry which is preliminary data.</text>
</comment>
<protein>
    <submittedName>
        <fullName evidence="3">Metallopeptidase</fullName>
    </submittedName>
</protein>
<accession>A0A9D2AWM6</accession>
<feature type="domain" description="VWA-like" evidence="1">
    <location>
        <begin position="292"/>
        <end position="431"/>
    </location>
</feature>
<sequence>MIDPVRDRQLRELDAVTICTEILADARNELYMNMRFLDVALSSLTFQADPGCAGVGTDGYGIFYRPEYLMGLYRRGRVYVNRAYLHMVLHCLFCHLDTRGKRAEDYWNLACDIAMESIIDGMYQKCLHVPLSPYRREIYMRLKKDLKVMTAEGVYRKLQEMELNEGQYQRMAAEFLVDDHHYWKEDKKGASGMPRKNKWDKNREQMQTNMETFAKENSEDSGDLLEQVRTENRSRYDYKTFLRKFAVLKEEMQADPDTFDYVFYTYGLELYGNMPLIEPQETREVFRVEDFAVVVDTSMSCSGELVRRFLNETYAVLCESESYFRKINIHIIQCDEKIQDDRVITSREEMEKYMEDFTVRGFGGTDFRPAFEYVNALIRMGRFHKLKGLIYFTDGEGIFPVKRPPYDTAFVFVKDNYTDVSVPPWAIKLVLEPEEGEDL</sequence>
<evidence type="ECO:0000313" key="4">
    <source>
        <dbReference type="Proteomes" id="UP000886780"/>
    </source>
</evidence>
<gene>
    <name evidence="3" type="ORF">IAA28_03465</name>
</gene>
<dbReference type="Pfam" id="PF13203">
    <property type="entry name" value="DUF2201_N"/>
    <property type="match status" value="1"/>
</dbReference>
<reference evidence="3" key="2">
    <citation type="submission" date="2021-04" db="EMBL/GenBank/DDBJ databases">
        <authorList>
            <person name="Gilroy R."/>
        </authorList>
    </citation>
    <scope>NUCLEOTIDE SEQUENCE</scope>
    <source>
        <strain evidence="3">ChiGjej4B4-12881</strain>
    </source>
</reference>
<dbReference type="Proteomes" id="UP000886780">
    <property type="component" value="Unassembled WGS sequence"/>
</dbReference>
<dbReference type="Pfam" id="PF09967">
    <property type="entry name" value="DUF2201"/>
    <property type="match status" value="1"/>
</dbReference>
<organism evidence="3 4">
    <name type="scientific">Candidatus Lachnoclostridium stercoripullorum</name>
    <dbReference type="NCBI Taxonomy" id="2838635"/>
    <lineage>
        <taxon>Bacteria</taxon>
        <taxon>Bacillati</taxon>
        <taxon>Bacillota</taxon>
        <taxon>Clostridia</taxon>
        <taxon>Lachnospirales</taxon>
        <taxon>Lachnospiraceae</taxon>
    </lineage>
</organism>
<dbReference type="InterPro" id="IPR018698">
    <property type="entry name" value="VWA-like_dom"/>
</dbReference>
<dbReference type="SUPFAM" id="SSF53300">
    <property type="entry name" value="vWA-like"/>
    <property type="match status" value="1"/>
</dbReference>
<dbReference type="PANTHER" id="PTHR38730:SF1">
    <property type="entry name" value="SLL7028 PROTEIN"/>
    <property type="match status" value="1"/>
</dbReference>
<dbReference type="PANTHER" id="PTHR38730">
    <property type="entry name" value="SLL7028 PROTEIN"/>
    <property type="match status" value="1"/>
</dbReference>
<reference evidence="3" key="1">
    <citation type="journal article" date="2021" name="PeerJ">
        <title>Extensive microbial diversity within the chicken gut microbiome revealed by metagenomics and culture.</title>
        <authorList>
            <person name="Gilroy R."/>
            <person name="Ravi A."/>
            <person name="Getino M."/>
            <person name="Pursley I."/>
            <person name="Horton D.L."/>
            <person name="Alikhan N.F."/>
            <person name="Baker D."/>
            <person name="Gharbi K."/>
            <person name="Hall N."/>
            <person name="Watson M."/>
            <person name="Adriaenssens E.M."/>
            <person name="Foster-Nyarko E."/>
            <person name="Jarju S."/>
            <person name="Secka A."/>
            <person name="Antonio M."/>
            <person name="Oren A."/>
            <person name="Chaudhuri R.R."/>
            <person name="La Ragione R."/>
            <person name="Hildebrand F."/>
            <person name="Pallen M.J."/>
        </authorList>
    </citation>
    <scope>NUCLEOTIDE SEQUENCE</scope>
    <source>
        <strain evidence="3">ChiGjej4B4-12881</strain>
    </source>
</reference>
<dbReference type="AlphaFoldDB" id="A0A9D2AWM6"/>
<dbReference type="InterPro" id="IPR025154">
    <property type="entry name" value="Put_metallopeptidase_dom"/>
</dbReference>
<feature type="domain" description="Putative metallopeptidase" evidence="2">
    <location>
        <begin position="24"/>
        <end position="246"/>
    </location>
</feature>
<evidence type="ECO:0000313" key="3">
    <source>
        <dbReference type="EMBL" id="HIX51851.1"/>
    </source>
</evidence>
<evidence type="ECO:0000259" key="2">
    <source>
        <dbReference type="Pfam" id="PF13203"/>
    </source>
</evidence>
<dbReference type="InterPro" id="IPR036465">
    <property type="entry name" value="vWFA_dom_sf"/>
</dbReference>